<dbReference type="GO" id="GO:0019284">
    <property type="term" value="P:L-methionine salvage from S-adenosylmethionine"/>
    <property type="evidence" value="ECO:0007669"/>
    <property type="project" value="TreeGrafter"/>
</dbReference>
<dbReference type="GO" id="GO:0008782">
    <property type="term" value="F:adenosylhomocysteine nucleosidase activity"/>
    <property type="evidence" value="ECO:0007669"/>
    <property type="project" value="TreeGrafter"/>
</dbReference>
<dbReference type="Proteomes" id="UP001302676">
    <property type="component" value="Unassembled WGS sequence"/>
</dbReference>
<dbReference type="GO" id="GO:0009116">
    <property type="term" value="P:nucleoside metabolic process"/>
    <property type="evidence" value="ECO:0007669"/>
    <property type="project" value="InterPro"/>
</dbReference>
<dbReference type="SUPFAM" id="SSF53167">
    <property type="entry name" value="Purine and uridine phosphorylases"/>
    <property type="match status" value="1"/>
</dbReference>
<dbReference type="AlphaFoldDB" id="A0AAN6UWI1"/>
<dbReference type="GO" id="GO:0008930">
    <property type="term" value="F:methylthioadenosine nucleosidase activity"/>
    <property type="evidence" value="ECO:0007669"/>
    <property type="project" value="TreeGrafter"/>
</dbReference>
<dbReference type="InterPro" id="IPR035994">
    <property type="entry name" value="Nucleoside_phosphorylase_sf"/>
</dbReference>
<dbReference type="RefSeq" id="XP_062632512.1">
    <property type="nucleotide sequence ID" value="XM_062778738.1"/>
</dbReference>
<dbReference type="InterPro" id="IPR000845">
    <property type="entry name" value="Nucleoside_phosphorylase_d"/>
</dbReference>
<dbReference type="GO" id="GO:0005829">
    <property type="term" value="C:cytosol"/>
    <property type="evidence" value="ECO:0007669"/>
    <property type="project" value="TreeGrafter"/>
</dbReference>
<dbReference type="Pfam" id="PF01048">
    <property type="entry name" value="PNP_UDP_1"/>
    <property type="match status" value="1"/>
</dbReference>
<reference evidence="2" key="1">
    <citation type="journal article" date="2023" name="Mol. Phylogenet. Evol.">
        <title>Genome-scale phylogeny and comparative genomics of the fungal order Sordariales.</title>
        <authorList>
            <person name="Hensen N."/>
            <person name="Bonometti L."/>
            <person name="Westerberg I."/>
            <person name="Brannstrom I.O."/>
            <person name="Guillou S."/>
            <person name="Cros-Aarteil S."/>
            <person name="Calhoun S."/>
            <person name="Haridas S."/>
            <person name="Kuo A."/>
            <person name="Mondo S."/>
            <person name="Pangilinan J."/>
            <person name="Riley R."/>
            <person name="LaButti K."/>
            <person name="Andreopoulos B."/>
            <person name="Lipzen A."/>
            <person name="Chen C."/>
            <person name="Yan M."/>
            <person name="Daum C."/>
            <person name="Ng V."/>
            <person name="Clum A."/>
            <person name="Steindorff A."/>
            <person name="Ohm R.A."/>
            <person name="Martin F."/>
            <person name="Silar P."/>
            <person name="Natvig D.O."/>
            <person name="Lalanne C."/>
            <person name="Gautier V."/>
            <person name="Ament-Velasquez S.L."/>
            <person name="Kruys A."/>
            <person name="Hutchinson M.I."/>
            <person name="Powell A.J."/>
            <person name="Barry K."/>
            <person name="Miller A.N."/>
            <person name="Grigoriev I.V."/>
            <person name="Debuchy R."/>
            <person name="Gladieux P."/>
            <person name="Hiltunen Thoren M."/>
            <person name="Johannesson H."/>
        </authorList>
    </citation>
    <scope>NUCLEOTIDE SEQUENCE</scope>
    <source>
        <strain evidence="2">CBS 141.50</strain>
    </source>
</reference>
<sequence length="410" mass="45717">MLRACRLCIICAKPREANTLVESYHLGLGTKISGDHVDGIPERHDFHVGEFELKDGSKVSYYVTNTSRQGIQTFAMESATLFSILKPEFAIHVGVCAAISDQNIAVEDVIFGERALNYEEGKWAMKDDKLVFMPEVKVSEVKGASMDGFIRQAEQPRYKYGDFVSGCAVRMDASFIFDRVRNTALRDVAALDMEASAFLQACECTGVKSLGVIKGVSDMGDHNKGLGHDKHYRPALCRAAEAAKAFIKYKWETMPETDVDRSKEFGVVLAQGYFDNFIDRVVQKLNTGGYKTEIAVKGLRIVLPKKRTRRGSREEDYNVESFSPIALALLVQQHGLEEVALKGPPRQTNVYLKGSFVVDFPTTLPAGLAILTAGERRDKQVELFKESLADKIEAFGDFVRVITWEEFEAL</sequence>
<dbReference type="PANTHER" id="PTHR46832">
    <property type="entry name" value="5'-METHYLTHIOADENOSINE/S-ADENOSYLHOMOCYSTEINE NUCLEOSIDASE"/>
    <property type="match status" value="1"/>
</dbReference>
<dbReference type="PANTHER" id="PTHR46832:SF1">
    <property type="entry name" value="5'-METHYLTHIOADENOSINE_S-ADENOSYLHOMOCYSTEINE NUCLEOSIDASE"/>
    <property type="match status" value="1"/>
</dbReference>
<gene>
    <name evidence="2" type="ORF">C8A04DRAFT_16126</name>
</gene>
<evidence type="ECO:0000313" key="3">
    <source>
        <dbReference type="Proteomes" id="UP001302676"/>
    </source>
</evidence>
<feature type="domain" description="Nucleoside phosphorylase" evidence="1">
    <location>
        <begin position="7"/>
        <end position="247"/>
    </location>
</feature>
<evidence type="ECO:0000313" key="2">
    <source>
        <dbReference type="EMBL" id="KAK4139141.1"/>
    </source>
</evidence>
<proteinExistence type="predicted"/>
<name>A0AAN6UWI1_9PEZI</name>
<dbReference type="EMBL" id="MU853690">
    <property type="protein sequence ID" value="KAK4139141.1"/>
    <property type="molecule type" value="Genomic_DNA"/>
</dbReference>
<reference evidence="2" key="2">
    <citation type="submission" date="2023-05" db="EMBL/GenBank/DDBJ databases">
        <authorList>
            <consortium name="Lawrence Berkeley National Laboratory"/>
            <person name="Steindorff A."/>
            <person name="Hensen N."/>
            <person name="Bonometti L."/>
            <person name="Westerberg I."/>
            <person name="Brannstrom I.O."/>
            <person name="Guillou S."/>
            <person name="Cros-Aarteil S."/>
            <person name="Calhoun S."/>
            <person name="Haridas S."/>
            <person name="Kuo A."/>
            <person name="Mondo S."/>
            <person name="Pangilinan J."/>
            <person name="Riley R."/>
            <person name="Labutti K."/>
            <person name="Andreopoulos B."/>
            <person name="Lipzen A."/>
            <person name="Chen C."/>
            <person name="Yanf M."/>
            <person name="Daum C."/>
            <person name="Ng V."/>
            <person name="Clum A."/>
            <person name="Ohm R."/>
            <person name="Martin F."/>
            <person name="Silar P."/>
            <person name="Natvig D."/>
            <person name="Lalanne C."/>
            <person name="Gautier V."/>
            <person name="Ament-Velasquez S.L."/>
            <person name="Kruys A."/>
            <person name="Hutchinson M.I."/>
            <person name="Powell A.J."/>
            <person name="Barry K."/>
            <person name="Miller A.N."/>
            <person name="Grigoriev I.V."/>
            <person name="Debuchy R."/>
            <person name="Gladieux P."/>
            <person name="Thoren M.H."/>
            <person name="Johannesson H."/>
        </authorList>
    </citation>
    <scope>NUCLEOTIDE SEQUENCE</scope>
    <source>
        <strain evidence="2">CBS 141.50</strain>
    </source>
</reference>
<dbReference type="GeneID" id="87815351"/>
<comment type="caution">
    <text evidence="2">The sequence shown here is derived from an EMBL/GenBank/DDBJ whole genome shotgun (WGS) entry which is preliminary data.</text>
</comment>
<evidence type="ECO:0000259" key="1">
    <source>
        <dbReference type="Pfam" id="PF01048"/>
    </source>
</evidence>
<protein>
    <submittedName>
        <fullName evidence="2">Nucleoside phosphorylase domain-containing protein</fullName>
    </submittedName>
</protein>
<organism evidence="2 3">
    <name type="scientific">Dichotomopilus funicola</name>
    <dbReference type="NCBI Taxonomy" id="1934379"/>
    <lineage>
        <taxon>Eukaryota</taxon>
        <taxon>Fungi</taxon>
        <taxon>Dikarya</taxon>
        <taxon>Ascomycota</taxon>
        <taxon>Pezizomycotina</taxon>
        <taxon>Sordariomycetes</taxon>
        <taxon>Sordariomycetidae</taxon>
        <taxon>Sordariales</taxon>
        <taxon>Chaetomiaceae</taxon>
        <taxon>Dichotomopilus</taxon>
    </lineage>
</organism>
<dbReference type="Gene3D" id="3.40.50.1580">
    <property type="entry name" value="Nucleoside phosphorylase domain"/>
    <property type="match status" value="1"/>
</dbReference>
<accession>A0AAN6UWI1</accession>
<keyword evidence="3" id="KW-1185">Reference proteome</keyword>